<dbReference type="PRINTS" id="PR00376">
    <property type="entry name" value="IL1BCENZYME"/>
</dbReference>
<dbReference type="EMBL" id="JASPKZ010008878">
    <property type="protein sequence ID" value="KAJ9578454.1"/>
    <property type="molecule type" value="Genomic_DNA"/>
</dbReference>
<feature type="region of interest" description="Disordered" evidence="9">
    <location>
        <begin position="1"/>
        <end position="26"/>
    </location>
</feature>
<dbReference type="InterPro" id="IPR001309">
    <property type="entry name" value="Pept_C14_p20"/>
</dbReference>
<dbReference type="PROSITE" id="PS50207">
    <property type="entry name" value="CASPASE_P10"/>
    <property type="match status" value="1"/>
</dbReference>
<feature type="domain" description="Caspase family p10" evidence="10">
    <location>
        <begin position="308"/>
        <end position="398"/>
    </location>
</feature>
<feature type="region of interest" description="Disordered" evidence="9">
    <location>
        <begin position="111"/>
        <end position="130"/>
    </location>
</feature>
<dbReference type="GO" id="GO:0045476">
    <property type="term" value="P:nurse cell apoptotic process"/>
    <property type="evidence" value="ECO:0007669"/>
    <property type="project" value="UniProtKB-ARBA"/>
</dbReference>
<evidence type="ECO:0000313" key="13">
    <source>
        <dbReference type="Proteomes" id="UP001233999"/>
    </source>
</evidence>
<feature type="coiled-coil region" evidence="8">
    <location>
        <begin position="351"/>
        <end position="378"/>
    </location>
</feature>
<dbReference type="FunFam" id="3.40.50.1460:FF:000001">
    <property type="entry name" value="Caspase-3 preproprotein"/>
    <property type="match status" value="1"/>
</dbReference>
<dbReference type="SMART" id="SM00115">
    <property type="entry name" value="CASc"/>
    <property type="match status" value="1"/>
</dbReference>
<keyword evidence="3" id="KW-0053">Apoptosis</keyword>
<dbReference type="GO" id="GO:0045751">
    <property type="term" value="P:negative regulation of Toll signaling pathway"/>
    <property type="evidence" value="ECO:0007669"/>
    <property type="project" value="UniProtKB-ARBA"/>
</dbReference>
<protein>
    <submittedName>
        <fullName evidence="12">Uncharacterized protein</fullName>
    </submittedName>
</protein>
<evidence type="ECO:0000259" key="11">
    <source>
        <dbReference type="PROSITE" id="PS50208"/>
    </source>
</evidence>
<dbReference type="InterPro" id="IPR002138">
    <property type="entry name" value="Pept_C14_p10"/>
</dbReference>
<dbReference type="InterPro" id="IPR029030">
    <property type="entry name" value="Caspase-like_dom_sf"/>
</dbReference>
<organism evidence="12 13">
    <name type="scientific">Diploptera punctata</name>
    <name type="common">Pacific beetle cockroach</name>
    <dbReference type="NCBI Taxonomy" id="6984"/>
    <lineage>
        <taxon>Eukaryota</taxon>
        <taxon>Metazoa</taxon>
        <taxon>Ecdysozoa</taxon>
        <taxon>Arthropoda</taxon>
        <taxon>Hexapoda</taxon>
        <taxon>Insecta</taxon>
        <taxon>Pterygota</taxon>
        <taxon>Neoptera</taxon>
        <taxon>Polyneoptera</taxon>
        <taxon>Dictyoptera</taxon>
        <taxon>Blattodea</taxon>
        <taxon>Blaberoidea</taxon>
        <taxon>Blaberidae</taxon>
        <taxon>Diplopterinae</taxon>
        <taxon>Diploptera</taxon>
    </lineage>
</organism>
<dbReference type="InterPro" id="IPR015917">
    <property type="entry name" value="Pept_C14A"/>
</dbReference>
<dbReference type="InterPro" id="IPR033139">
    <property type="entry name" value="Caspase_cys_AS"/>
</dbReference>
<evidence type="ECO:0000259" key="10">
    <source>
        <dbReference type="PROSITE" id="PS50207"/>
    </source>
</evidence>
<dbReference type="PROSITE" id="PS50208">
    <property type="entry name" value="CASPASE_P20"/>
    <property type="match status" value="1"/>
</dbReference>
<dbReference type="GO" id="GO:0006508">
    <property type="term" value="P:proteolysis"/>
    <property type="evidence" value="ECO:0007669"/>
    <property type="project" value="UniProtKB-KW"/>
</dbReference>
<dbReference type="Proteomes" id="UP001233999">
    <property type="component" value="Unassembled WGS sequence"/>
</dbReference>
<keyword evidence="2" id="KW-0645">Protease</keyword>
<comment type="caution">
    <text evidence="12">The sequence shown here is derived from an EMBL/GenBank/DDBJ whole genome shotgun (WGS) entry which is preliminary data.</text>
</comment>
<keyword evidence="6" id="KW-0865">Zymogen</keyword>
<evidence type="ECO:0000256" key="9">
    <source>
        <dbReference type="SAM" id="MobiDB-lite"/>
    </source>
</evidence>
<dbReference type="GO" id="GO:0043525">
    <property type="term" value="P:positive regulation of neuron apoptotic process"/>
    <property type="evidence" value="ECO:0007669"/>
    <property type="project" value="TreeGrafter"/>
</dbReference>
<keyword evidence="8" id="KW-0175">Coiled coil</keyword>
<gene>
    <name evidence="12" type="ORF">L9F63_005324</name>
</gene>
<keyword evidence="5" id="KW-0788">Thiol protease</keyword>
<evidence type="ECO:0000313" key="12">
    <source>
        <dbReference type="EMBL" id="KAJ9578454.1"/>
    </source>
</evidence>
<dbReference type="PROSITE" id="PS01121">
    <property type="entry name" value="CASPASE_HIS"/>
    <property type="match status" value="1"/>
</dbReference>
<dbReference type="AlphaFoldDB" id="A0AAD7ZDB8"/>
<evidence type="ECO:0000256" key="1">
    <source>
        <dbReference type="ARBA" id="ARBA00010134"/>
    </source>
</evidence>
<evidence type="ECO:0000256" key="7">
    <source>
        <dbReference type="RuleBase" id="RU003971"/>
    </source>
</evidence>
<dbReference type="GO" id="GO:1990525">
    <property type="term" value="F:BIR domain binding"/>
    <property type="evidence" value="ECO:0007669"/>
    <property type="project" value="UniProtKB-ARBA"/>
</dbReference>
<dbReference type="PANTHER" id="PTHR10454:SF232">
    <property type="entry name" value="AT03047P-RELATED"/>
    <property type="match status" value="1"/>
</dbReference>
<evidence type="ECO:0000256" key="5">
    <source>
        <dbReference type="ARBA" id="ARBA00022807"/>
    </source>
</evidence>
<accession>A0AAD7ZDB8</accession>
<evidence type="ECO:0000256" key="4">
    <source>
        <dbReference type="ARBA" id="ARBA00022801"/>
    </source>
</evidence>
<dbReference type="InterPro" id="IPR016129">
    <property type="entry name" value="Caspase_his_AS"/>
</dbReference>
<dbReference type="Gene3D" id="3.40.50.1460">
    <property type="match status" value="1"/>
</dbReference>
<evidence type="ECO:0000256" key="6">
    <source>
        <dbReference type="ARBA" id="ARBA00023145"/>
    </source>
</evidence>
<dbReference type="CDD" id="cd00032">
    <property type="entry name" value="CASc"/>
    <property type="match status" value="1"/>
</dbReference>
<dbReference type="GO" id="GO:0004197">
    <property type="term" value="F:cysteine-type endopeptidase activity"/>
    <property type="evidence" value="ECO:0007669"/>
    <property type="project" value="InterPro"/>
</dbReference>
<dbReference type="PANTHER" id="PTHR10454">
    <property type="entry name" value="CASPASE"/>
    <property type="match status" value="1"/>
</dbReference>
<name>A0AAD7ZDB8_DIPPU</name>
<reference evidence="12" key="2">
    <citation type="submission" date="2023-05" db="EMBL/GenBank/DDBJ databases">
        <authorList>
            <person name="Fouks B."/>
        </authorList>
    </citation>
    <scope>NUCLEOTIDE SEQUENCE</scope>
    <source>
        <strain evidence="12">Stay&amp;Tobe</strain>
        <tissue evidence="12">Testes</tissue>
    </source>
</reference>
<proteinExistence type="inferred from homology"/>
<dbReference type="PROSITE" id="PS01122">
    <property type="entry name" value="CASPASE_CYS"/>
    <property type="match status" value="1"/>
</dbReference>
<dbReference type="GO" id="GO:0005737">
    <property type="term" value="C:cytoplasm"/>
    <property type="evidence" value="ECO:0007669"/>
    <property type="project" value="TreeGrafter"/>
</dbReference>
<keyword evidence="13" id="KW-1185">Reference proteome</keyword>
<feature type="domain" description="Caspase family p20" evidence="11">
    <location>
        <begin position="160"/>
        <end position="286"/>
    </location>
</feature>
<evidence type="ECO:0000256" key="2">
    <source>
        <dbReference type="ARBA" id="ARBA00022670"/>
    </source>
</evidence>
<dbReference type="InterPro" id="IPR002398">
    <property type="entry name" value="Pept_C14"/>
</dbReference>
<dbReference type="GO" id="GO:0016322">
    <property type="term" value="P:neuron remodeling"/>
    <property type="evidence" value="ECO:0007669"/>
    <property type="project" value="UniProtKB-ARBA"/>
</dbReference>
<evidence type="ECO:0000256" key="8">
    <source>
        <dbReference type="SAM" id="Coils"/>
    </source>
</evidence>
<dbReference type="InterPro" id="IPR011600">
    <property type="entry name" value="Pept_C14_caspase"/>
</dbReference>
<sequence length="400" mass="45279">MGDLKVNAGNEKEKAGFKPGHKRSGSDVIDCQGEDCNFQNGRNTNLQNHVESLNPTNELHPSRRRSSDIVDCDNIGDGISLTEVDGLPPRPTNLGTLSDQKQRTEEWRMYKSSSKDLLDATPMTPPEETQMNNTDLRAYATEALMPVEFNEDEYNMQHQHRGHAVILNHDKFDDKDHGPREGSVHDVNSLKATFSSLGFTVTVHNNPDYCKIRCIISKLAKEDHSNNDCLVVIVLTHGEADGRLVPRDGNVSYKVETLWEPFTSDKCPTLAGKPKLFFIQACRGKQVDPGTVLKRKLRNRDEYDSCPASYSIPTHADFLIAYSTMEGFYSFRNLDTGTWFIQSLCKELNPHDNLLQILTKTTRRVAQLESESDNIEIDKRKQVPSTISMLTRNLYFHPKH</sequence>
<dbReference type="SUPFAM" id="SSF52129">
    <property type="entry name" value="Caspase-like"/>
    <property type="match status" value="1"/>
</dbReference>
<evidence type="ECO:0000256" key="3">
    <source>
        <dbReference type="ARBA" id="ARBA00022703"/>
    </source>
</evidence>
<comment type="similarity">
    <text evidence="1 7">Belongs to the peptidase C14A family.</text>
</comment>
<reference evidence="12" key="1">
    <citation type="journal article" date="2023" name="IScience">
        <title>Live-bearing cockroach genome reveals convergent evolutionary mechanisms linked to viviparity in insects and beyond.</title>
        <authorList>
            <person name="Fouks B."/>
            <person name="Harrison M.C."/>
            <person name="Mikhailova A.A."/>
            <person name="Marchal E."/>
            <person name="English S."/>
            <person name="Carruthers M."/>
            <person name="Jennings E.C."/>
            <person name="Chiamaka E.L."/>
            <person name="Frigard R.A."/>
            <person name="Pippel M."/>
            <person name="Attardo G.M."/>
            <person name="Benoit J.B."/>
            <person name="Bornberg-Bauer E."/>
            <person name="Tobe S.S."/>
        </authorList>
    </citation>
    <scope>NUCLEOTIDE SEQUENCE</scope>
    <source>
        <strain evidence="12">Stay&amp;Tobe</strain>
    </source>
</reference>
<dbReference type="Pfam" id="PF00656">
    <property type="entry name" value="Peptidase_C14"/>
    <property type="match status" value="1"/>
</dbReference>
<keyword evidence="4" id="KW-0378">Hydrolase</keyword>